<gene>
    <name evidence="1" type="ORF">RHSIM_Rhsim13G0131900</name>
</gene>
<dbReference type="AlphaFoldDB" id="A0A834G1D9"/>
<dbReference type="InterPro" id="IPR003386">
    <property type="entry name" value="LACT/PDAT_acylTrfase"/>
</dbReference>
<evidence type="ECO:0000313" key="1">
    <source>
        <dbReference type="EMBL" id="KAF7121500.1"/>
    </source>
</evidence>
<protein>
    <recommendedName>
        <fullName evidence="3">Lecithin-cholesterol acyltransferase-like 4</fullName>
    </recommendedName>
</protein>
<dbReference type="Proteomes" id="UP000626092">
    <property type="component" value="Unassembled WGS sequence"/>
</dbReference>
<dbReference type="GO" id="GO:0006629">
    <property type="term" value="P:lipid metabolic process"/>
    <property type="evidence" value="ECO:0007669"/>
    <property type="project" value="InterPro"/>
</dbReference>
<evidence type="ECO:0008006" key="3">
    <source>
        <dbReference type="Google" id="ProtNLM"/>
    </source>
</evidence>
<dbReference type="SUPFAM" id="SSF53474">
    <property type="entry name" value="alpha/beta-Hydrolases"/>
    <property type="match status" value="1"/>
</dbReference>
<reference evidence="1" key="1">
    <citation type="submission" date="2019-11" db="EMBL/GenBank/DDBJ databases">
        <authorList>
            <person name="Liu Y."/>
            <person name="Hou J."/>
            <person name="Li T.-Q."/>
            <person name="Guan C.-H."/>
            <person name="Wu X."/>
            <person name="Wu H.-Z."/>
            <person name="Ling F."/>
            <person name="Zhang R."/>
            <person name="Shi X.-G."/>
            <person name="Ren J.-P."/>
            <person name="Chen E.-F."/>
            <person name="Sun J.-M."/>
        </authorList>
    </citation>
    <scope>NUCLEOTIDE SEQUENCE</scope>
    <source>
        <strain evidence="1">Adult_tree_wgs_1</strain>
        <tissue evidence="1">Leaves</tissue>
    </source>
</reference>
<dbReference type="OrthoDB" id="190846at2759"/>
<accession>A0A834G1D9</accession>
<proteinExistence type="predicted"/>
<dbReference type="GO" id="GO:0008374">
    <property type="term" value="F:O-acyltransferase activity"/>
    <property type="evidence" value="ECO:0007669"/>
    <property type="project" value="InterPro"/>
</dbReference>
<dbReference type="Pfam" id="PF02450">
    <property type="entry name" value="LCAT"/>
    <property type="match status" value="1"/>
</dbReference>
<dbReference type="InterPro" id="IPR029058">
    <property type="entry name" value="AB_hydrolase_fold"/>
</dbReference>
<evidence type="ECO:0000313" key="2">
    <source>
        <dbReference type="Proteomes" id="UP000626092"/>
    </source>
</evidence>
<name>A0A834G1D9_RHOSS</name>
<keyword evidence="2" id="KW-1185">Reference proteome</keyword>
<dbReference type="EMBL" id="WJXA01000013">
    <property type="protein sequence ID" value="KAF7121500.1"/>
    <property type="molecule type" value="Genomic_DNA"/>
</dbReference>
<organism evidence="1 2">
    <name type="scientific">Rhododendron simsii</name>
    <name type="common">Sims's rhododendron</name>
    <dbReference type="NCBI Taxonomy" id="118357"/>
    <lineage>
        <taxon>Eukaryota</taxon>
        <taxon>Viridiplantae</taxon>
        <taxon>Streptophyta</taxon>
        <taxon>Embryophyta</taxon>
        <taxon>Tracheophyta</taxon>
        <taxon>Spermatophyta</taxon>
        <taxon>Magnoliopsida</taxon>
        <taxon>eudicotyledons</taxon>
        <taxon>Gunneridae</taxon>
        <taxon>Pentapetalae</taxon>
        <taxon>asterids</taxon>
        <taxon>Ericales</taxon>
        <taxon>Ericaceae</taxon>
        <taxon>Ericoideae</taxon>
        <taxon>Rhodoreae</taxon>
        <taxon>Rhododendron</taxon>
    </lineage>
</organism>
<sequence>MVMLLEDIVESVELWLKLIRKKPQPYVDPDLDPVLLVPGIAGSILKAVDDKGREERVWVRILSADYKCRTKLWSLFDPSTGKTVSLDPKSNISVPEDRDGLFAIDILDPDLVIGRDCVYYFHDMIVEMIKWGFQEGKTLFGFGYDFRQSNRCQETLELLAAKMETVFTASGGKKLTIITHSMGGLLVKCFMCLHSDVNFHIFPFSSSTLMFLLSSIFHLIIFEKYVKSWIAIAAPFQGAPGYVTSTFVNGMSFVEGWEQNFFISKWSMHQLLLECPSFYELMACPDLCWENSPLLQIWKQNCDSDGNSNILLESYSPEESISIFTEALSTNMVKYDGVDIPLPFNLDILKWANETRKVLSSAMLPPQVKFYNVYGTNLETPHSVCYGSEGAPVTDLQQLPSLMANYVCVDGDGTVPVESAKVDGLNAEARVGIPGEHRGILCDRHLFRILKHWLDAGDPDPFYNPLNDYVILPTLFEIERHQEKGFQVTSLKEEWEIIGEDQDDQETGAADRKPLVSSISVSNVGDEKSMREEARATVIVHPLGEGRQHVELNALYMSLLDISSFLCGQDLQTILLRLPSKKHDSFVVEAAHIEVKIQLPVAGFIEPTLTW</sequence>
<dbReference type="PANTHER" id="PTHR11440">
    <property type="entry name" value="LECITHIN-CHOLESTEROL ACYLTRANSFERASE-RELATED"/>
    <property type="match status" value="1"/>
</dbReference>
<dbReference type="Gene3D" id="3.40.50.1820">
    <property type="entry name" value="alpha/beta hydrolase"/>
    <property type="match status" value="1"/>
</dbReference>
<comment type="caution">
    <text evidence="1">The sequence shown here is derived from an EMBL/GenBank/DDBJ whole genome shotgun (WGS) entry which is preliminary data.</text>
</comment>